<name>A0A7J5TYU3_9BACT</name>
<comment type="caution">
    <text evidence="1">The sequence shown here is derived from an EMBL/GenBank/DDBJ whole genome shotgun (WGS) entry which is preliminary data.</text>
</comment>
<dbReference type="Proteomes" id="UP000488299">
    <property type="component" value="Unassembled WGS sequence"/>
</dbReference>
<keyword evidence="2" id="KW-1185">Reference proteome</keyword>
<gene>
    <name evidence="1" type="ORF">F5984_13115</name>
</gene>
<evidence type="ECO:0000313" key="1">
    <source>
        <dbReference type="EMBL" id="KAB7730117.1"/>
    </source>
</evidence>
<dbReference type="EMBL" id="WELI01000005">
    <property type="protein sequence ID" value="KAB7730117.1"/>
    <property type="molecule type" value="Genomic_DNA"/>
</dbReference>
<dbReference type="AlphaFoldDB" id="A0A7J5TYU3"/>
<reference evidence="1 2" key="1">
    <citation type="submission" date="2019-10" db="EMBL/GenBank/DDBJ databases">
        <title>Rudanella paleaurantiibacter sp. nov., isolated from sludge.</title>
        <authorList>
            <person name="Xu S.Q."/>
        </authorList>
    </citation>
    <scope>NUCLEOTIDE SEQUENCE [LARGE SCALE GENOMIC DNA]</scope>
    <source>
        <strain evidence="1 2">HX-22-17</strain>
    </source>
</reference>
<evidence type="ECO:0000313" key="2">
    <source>
        <dbReference type="Proteomes" id="UP000488299"/>
    </source>
</evidence>
<dbReference type="RefSeq" id="WP_152124724.1">
    <property type="nucleotide sequence ID" value="NZ_WELI01000005.1"/>
</dbReference>
<accession>A0A7J5TYU3</accession>
<proteinExistence type="predicted"/>
<protein>
    <submittedName>
        <fullName evidence="1">Uncharacterized protein</fullName>
    </submittedName>
</protein>
<sequence length="189" mass="20625">MEANPTKQVPATPGRSGVPVATLPLSMPIGEMTPEQAGYTALHLLAYMNKSQLTAAAGFLPEYADAEGFDTTALTAMAAKLRYFAETLEKSAKGKATAEVMIYGRDGVTRHGVKLVASEYVRYDYANNAHWNELNEVVGNATAARKVHERYLDTCPHEGRVRVDEQTGEAVRDYPPVRIAQDIIKATIL</sequence>
<organism evidence="1 2">
    <name type="scientific">Rudanella paleaurantiibacter</name>
    <dbReference type="NCBI Taxonomy" id="2614655"/>
    <lineage>
        <taxon>Bacteria</taxon>
        <taxon>Pseudomonadati</taxon>
        <taxon>Bacteroidota</taxon>
        <taxon>Cytophagia</taxon>
        <taxon>Cytophagales</taxon>
        <taxon>Cytophagaceae</taxon>
        <taxon>Rudanella</taxon>
    </lineage>
</organism>